<sequence>MHQRKEDQHRATAPLHHQIHQLQKSVIQEDTDSSPSKPQREETHQASSKTPHQQLPNNPDSILQREQKGHSPSSAVQFSNTANP</sequence>
<dbReference type="AlphaFoldDB" id="A0AAD3TN32"/>
<evidence type="ECO:0000256" key="1">
    <source>
        <dbReference type="SAM" id="MobiDB-lite"/>
    </source>
</evidence>
<proteinExistence type="predicted"/>
<protein>
    <submittedName>
        <fullName evidence="2">Uncharacterized protein</fullName>
    </submittedName>
</protein>
<keyword evidence="3" id="KW-1185">Reference proteome</keyword>
<dbReference type="EMBL" id="BSYO01000052">
    <property type="protein sequence ID" value="GMH31997.1"/>
    <property type="molecule type" value="Genomic_DNA"/>
</dbReference>
<reference evidence="2" key="1">
    <citation type="submission" date="2023-05" db="EMBL/GenBank/DDBJ databases">
        <title>Nepenthes gracilis genome sequencing.</title>
        <authorList>
            <person name="Fukushima K."/>
        </authorList>
    </citation>
    <scope>NUCLEOTIDE SEQUENCE</scope>
    <source>
        <strain evidence="2">SING2019-196</strain>
    </source>
</reference>
<evidence type="ECO:0000313" key="2">
    <source>
        <dbReference type="EMBL" id="GMH31997.1"/>
    </source>
</evidence>
<dbReference type="Proteomes" id="UP001279734">
    <property type="component" value="Unassembled WGS sequence"/>
</dbReference>
<evidence type="ECO:0000313" key="3">
    <source>
        <dbReference type="Proteomes" id="UP001279734"/>
    </source>
</evidence>
<gene>
    <name evidence="2" type="ORF">Nepgr_033841</name>
</gene>
<comment type="caution">
    <text evidence="2">The sequence shown here is derived from an EMBL/GenBank/DDBJ whole genome shotgun (WGS) entry which is preliminary data.</text>
</comment>
<feature type="compositionally biased region" description="Basic and acidic residues" evidence="1">
    <location>
        <begin position="1"/>
        <end position="10"/>
    </location>
</feature>
<feature type="compositionally biased region" description="Polar residues" evidence="1">
    <location>
        <begin position="45"/>
        <end position="61"/>
    </location>
</feature>
<feature type="compositionally biased region" description="Polar residues" evidence="1">
    <location>
        <begin position="20"/>
        <end position="37"/>
    </location>
</feature>
<feature type="compositionally biased region" description="Polar residues" evidence="1">
    <location>
        <begin position="70"/>
        <end position="84"/>
    </location>
</feature>
<accession>A0AAD3TN32</accession>
<name>A0AAD3TN32_NEPGR</name>
<organism evidence="2 3">
    <name type="scientific">Nepenthes gracilis</name>
    <name type="common">Slender pitcher plant</name>
    <dbReference type="NCBI Taxonomy" id="150966"/>
    <lineage>
        <taxon>Eukaryota</taxon>
        <taxon>Viridiplantae</taxon>
        <taxon>Streptophyta</taxon>
        <taxon>Embryophyta</taxon>
        <taxon>Tracheophyta</taxon>
        <taxon>Spermatophyta</taxon>
        <taxon>Magnoliopsida</taxon>
        <taxon>eudicotyledons</taxon>
        <taxon>Gunneridae</taxon>
        <taxon>Pentapetalae</taxon>
        <taxon>Caryophyllales</taxon>
        <taxon>Nepenthaceae</taxon>
        <taxon>Nepenthes</taxon>
    </lineage>
</organism>
<feature type="region of interest" description="Disordered" evidence="1">
    <location>
        <begin position="1"/>
        <end position="84"/>
    </location>
</feature>